<reference evidence="7" key="1">
    <citation type="submission" date="2013-10" db="EMBL/GenBank/DDBJ databases">
        <title>Genomic analysis of the causative agents of coccidiosis in chickens.</title>
        <authorList>
            <person name="Reid A.J."/>
            <person name="Blake D."/>
            <person name="Billington K."/>
            <person name="Browne H."/>
            <person name="Dunn M."/>
            <person name="Hung S."/>
            <person name="Kawahara F."/>
            <person name="Miranda-Saavedra D."/>
            <person name="Mourier T."/>
            <person name="Nagra H."/>
            <person name="Otto T.D."/>
            <person name="Rawlings N."/>
            <person name="Sanchez A."/>
            <person name="Sanders M."/>
            <person name="Subramaniam C."/>
            <person name="Tay Y."/>
            <person name="Dear P."/>
            <person name="Doerig C."/>
            <person name="Gruber A."/>
            <person name="Parkinson J."/>
            <person name="Shirley M."/>
            <person name="Wan K.L."/>
            <person name="Berriman M."/>
            <person name="Tomley F."/>
            <person name="Pain A."/>
        </authorList>
    </citation>
    <scope>NUCLEOTIDE SEQUENCE [LARGE SCALE GENOMIC DNA]</scope>
    <source>
        <strain evidence="7">Weybridge</strain>
    </source>
</reference>
<accession>U6ME47</accession>
<proteinExistence type="predicted"/>
<keyword evidence="8" id="KW-1185">Reference proteome</keyword>
<dbReference type="GO" id="GO:0030674">
    <property type="term" value="F:protein-macromolecule adaptor activity"/>
    <property type="evidence" value="ECO:0007669"/>
    <property type="project" value="TreeGrafter"/>
</dbReference>
<evidence type="ECO:0000259" key="6">
    <source>
        <dbReference type="Pfam" id="PF23341"/>
    </source>
</evidence>
<organism evidence="7 8">
    <name type="scientific">Eimeria maxima</name>
    <name type="common">Coccidian parasite</name>
    <dbReference type="NCBI Taxonomy" id="5804"/>
    <lineage>
        <taxon>Eukaryota</taxon>
        <taxon>Sar</taxon>
        <taxon>Alveolata</taxon>
        <taxon>Apicomplexa</taxon>
        <taxon>Conoidasida</taxon>
        <taxon>Coccidia</taxon>
        <taxon>Eucoccidiorida</taxon>
        <taxon>Eimeriorina</taxon>
        <taxon>Eimeriidae</taxon>
        <taxon>Eimeria</taxon>
    </lineage>
</organism>
<dbReference type="VEuPathDB" id="ToxoDB:EMWEY_00025960"/>
<name>U6ME47_EIMMA</name>
<reference evidence="7" key="2">
    <citation type="submission" date="2013-10" db="EMBL/GenBank/DDBJ databases">
        <authorList>
            <person name="Aslett M."/>
        </authorList>
    </citation>
    <scope>NUCLEOTIDE SEQUENCE [LARGE SCALE GENOMIC DNA]</scope>
    <source>
        <strain evidence="7">Weybridge</strain>
    </source>
</reference>
<dbReference type="OrthoDB" id="26184at2759"/>
<dbReference type="GO" id="GO:0048284">
    <property type="term" value="P:organelle fusion"/>
    <property type="evidence" value="ECO:0007669"/>
    <property type="project" value="TreeGrafter"/>
</dbReference>
<evidence type="ECO:0000256" key="4">
    <source>
        <dbReference type="ARBA" id="ARBA00022833"/>
    </source>
</evidence>
<comment type="subcellular location">
    <subcellularLocation>
        <location evidence="1">Membrane</location>
    </subcellularLocation>
</comment>
<dbReference type="GO" id="GO:0005768">
    <property type="term" value="C:endosome"/>
    <property type="evidence" value="ECO:0007669"/>
    <property type="project" value="TreeGrafter"/>
</dbReference>
<keyword evidence="2" id="KW-0479">Metal-binding</keyword>
<dbReference type="RefSeq" id="XP_013336590.1">
    <property type="nucleotide sequence ID" value="XM_013481136.1"/>
</dbReference>
<dbReference type="PANTHER" id="PTHR23323:SF24">
    <property type="entry name" value="VACUOLAR PROTEIN SORTING-ASSOCIATED PROTEIN 11 HOMOLOG"/>
    <property type="match status" value="1"/>
</dbReference>
<keyword evidence="4" id="KW-0862">Zinc</keyword>
<sequence length="857" mass="94464">MQQLRCLNFFNRSIVERTRCFPPTGSGSGRFRGNGGTTEVDLSCPSQAQLHAAATGLPRMSPLPGSVIVCTVGTDSGLWLGDDAGVLHTLDRGFQLKSLKCFDICFVAMHAAVLASCIVCIGRDAPVEKPGDGGAFMDGSGQIDELRVRQGVLKYKCYSTTQVDSKGNPVLLREAGLFSKIPEQPFICSDINQNFTMLAVGTETAGICLFRGNLLKEKTCRLRLMRESDERIVSVRFLTSPSDAKIHHMLVCYTSSVTCYFVPLKGEPKVGYIVLIAQVSHTDSVPPGSTLVVSALPSLGTFVVHHDEGIFCVDPDQGNLWALPAEGHCHILTTHKSYIVSVTTQEASAETELTSADAAGGLLHASASRPSQSAHQMLTIHLCYPDLRLIAYSAPMRGVLHVVSAMDTLFVIAQGGSTDSNVLFDMKEKSFNERLSILLRKRLFNWAAEVALQDRQPQQVLQLRLLQEVYRLHGDWLYSKNMPERAVEMYIKTIGCAMQQHTLLFFKCTARLKDDSILASFLEDPRISKTCSLTVALNECRLNGDTELACTIASRHGYHDEHLSLLLETRVEVFIPLFVDDSDLLLLFLSLLVHGVQVASRLVRQYETLCTDAKLQEAIEEARLAIASTPSIFGCIPFSSLLELLLRKWRATHRPALDNSGAATCFLDGARSPQGIDGNCNVPEPSPLYAEILLKTLKSRTMTHEEQFRSALLCTIFGFEEGMILDQRGTERQIREVLMHIERHRLLPPLTVLEVLQRSPAVTLDAVKTLIVLISRGINREAEACNTDEFFKFLRGSTDGFDFILSCFGRGLFPSRLKRIGLVTKDMTGLDPLIRGYAFAGGMTGDLLANPGHALRP</sequence>
<dbReference type="GO" id="GO:0007032">
    <property type="term" value="P:endosome organization"/>
    <property type="evidence" value="ECO:0007669"/>
    <property type="project" value="TreeGrafter"/>
</dbReference>
<keyword evidence="3" id="KW-0863">Zinc-finger</keyword>
<evidence type="ECO:0000256" key="1">
    <source>
        <dbReference type="ARBA" id="ARBA00004370"/>
    </source>
</evidence>
<evidence type="ECO:0000256" key="2">
    <source>
        <dbReference type="ARBA" id="ARBA00022723"/>
    </source>
</evidence>
<evidence type="ECO:0000256" key="3">
    <source>
        <dbReference type="ARBA" id="ARBA00022771"/>
    </source>
</evidence>
<dbReference type="EMBL" id="HG721015">
    <property type="protein sequence ID" value="CDJ59945.1"/>
    <property type="molecule type" value="Genomic_DNA"/>
</dbReference>
<dbReference type="GO" id="GO:0007033">
    <property type="term" value="P:vacuole organization"/>
    <property type="evidence" value="ECO:0007669"/>
    <property type="project" value="TreeGrafter"/>
</dbReference>
<dbReference type="GO" id="GO:0030897">
    <property type="term" value="C:HOPS complex"/>
    <property type="evidence" value="ECO:0007669"/>
    <property type="project" value="TreeGrafter"/>
</dbReference>
<dbReference type="Proteomes" id="UP000030763">
    <property type="component" value="Unassembled WGS sequence"/>
</dbReference>
<dbReference type="GeneID" id="25336582"/>
<dbReference type="PANTHER" id="PTHR23323">
    <property type="entry name" value="VACUOLAR PROTEIN SORTING-ASSOCIATED PROTEIN"/>
    <property type="match status" value="1"/>
</dbReference>
<dbReference type="AlphaFoldDB" id="U6ME47"/>
<keyword evidence="5" id="KW-0472">Membrane</keyword>
<evidence type="ECO:0000313" key="8">
    <source>
        <dbReference type="Proteomes" id="UP000030763"/>
    </source>
</evidence>
<evidence type="ECO:0000313" key="7">
    <source>
        <dbReference type="EMBL" id="CDJ59945.1"/>
    </source>
</evidence>
<dbReference type="Pfam" id="PF23341">
    <property type="entry name" value="PEP5_VPS11_N"/>
    <property type="match status" value="1"/>
</dbReference>
<dbReference type="OMA" id="TETAGIC"/>
<protein>
    <recommendedName>
        <fullName evidence="6">PEP5/VPS11 N-terminal domain-containing protein</fullName>
    </recommendedName>
</protein>
<dbReference type="GO" id="GO:0008270">
    <property type="term" value="F:zinc ion binding"/>
    <property type="evidence" value="ECO:0007669"/>
    <property type="project" value="UniProtKB-KW"/>
</dbReference>
<dbReference type="InterPro" id="IPR057307">
    <property type="entry name" value="PEP5_VPS11_N"/>
</dbReference>
<gene>
    <name evidence="7" type="ORF">EMWEY_00025960</name>
</gene>
<dbReference type="GO" id="GO:0006904">
    <property type="term" value="P:vesicle docking involved in exocytosis"/>
    <property type="evidence" value="ECO:0007669"/>
    <property type="project" value="TreeGrafter"/>
</dbReference>
<feature type="domain" description="PEP5/VPS11 N-terminal" evidence="6">
    <location>
        <begin position="68"/>
        <end position="416"/>
    </location>
</feature>
<evidence type="ECO:0000256" key="5">
    <source>
        <dbReference type="ARBA" id="ARBA00023136"/>
    </source>
</evidence>